<feature type="chain" id="PRO_5020480441" evidence="4">
    <location>
        <begin position="25"/>
        <end position="449"/>
    </location>
</feature>
<feature type="signal peptide" evidence="4">
    <location>
        <begin position="1"/>
        <end position="24"/>
    </location>
</feature>
<dbReference type="Pfam" id="PF01520">
    <property type="entry name" value="Amidase_3"/>
    <property type="match status" value="1"/>
</dbReference>
<organism evidence="6 7">
    <name type="scientific">Aureibacillus halotolerans</name>
    <dbReference type="NCBI Taxonomy" id="1508390"/>
    <lineage>
        <taxon>Bacteria</taxon>
        <taxon>Bacillati</taxon>
        <taxon>Bacillota</taxon>
        <taxon>Bacilli</taxon>
        <taxon>Bacillales</taxon>
        <taxon>Bacillaceae</taxon>
        <taxon>Aureibacillus</taxon>
    </lineage>
</organism>
<evidence type="ECO:0000256" key="2">
    <source>
        <dbReference type="ARBA" id="ARBA00023316"/>
    </source>
</evidence>
<feature type="domain" description="SH3b" evidence="5">
    <location>
        <begin position="188"/>
        <end position="252"/>
    </location>
</feature>
<keyword evidence="2" id="KW-0961">Cell wall biogenesis/degradation</keyword>
<evidence type="ECO:0000313" key="6">
    <source>
        <dbReference type="EMBL" id="TDQ37996.1"/>
    </source>
</evidence>
<dbReference type="PROSITE" id="PS51781">
    <property type="entry name" value="SH3B"/>
    <property type="match status" value="3"/>
</dbReference>
<accession>A0A4R6TXH1</accession>
<reference evidence="6 7" key="1">
    <citation type="submission" date="2019-03" db="EMBL/GenBank/DDBJ databases">
        <title>Genomic Encyclopedia of Type Strains, Phase IV (KMG-IV): sequencing the most valuable type-strain genomes for metagenomic binning, comparative biology and taxonomic classification.</title>
        <authorList>
            <person name="Goeker M."/>
        </authorList>
    </citation>
    <scope>NUCLEOTIDE SEQUENCE [LARGE SCALE GENOMIC DNA]</scope>
    <source>
        <strain evidence="6 7">DSM 28697</strain>
    </source>
</reference>
<feature type="domain" description="SH3b" evidence="5">
    <location>
        <begin position="25"/>
        <end position="87"/>
    </location>
</feature>
<keyword evidence="1" id="KW-0378">Hydrolase</keyword>
<dbReference type="InterPro" id="IPR050695">
    <property type="entry name" value="N-acetylmuramoyl_amidase_3"/>
</dbReference>
<dbReference type="PANTHER" id="PTHR30404:SF0">
    <property type="entry name" value="N-ACETYLMURAMOYL-L-ALANINE AMIDASE AMIC"/>
    <property type="match status" value="1"/>
</dbReference>
<comment type="caution">
    <text evidence="6">The sequence shown here is derived from an EMBL/GenBank/DDBJ whole genome shotgun (WGS) entry which is preliminary data.</text>
</comment>
<dbReference type="Gene3D" id="3.40.630.40">
    <property type="entry name" value="Zn-dependent exopeptidases"/>
    <property type="match status" value="1"/>
</dbReference>
<name>A0A4R6TXH1_9BACI</name>
<protein>
    <submittedName>
        <fullName evidence="6">N-acetylmuramoyl-L-alanine amidase</fullName>
    </submittedName>
</protein>
<evidence type="ECO:0000256" key="4">
    <source>
        <dbReference type="SAM" id="SignalP"/>
    </source>
</evidence>
<dbReference type="Pfam" id="PF08239">
    <property type="entry name" value="SH3_3"/>
    <property type="match status" value="3"/>
</dbReference>
<evidence type="ECO:0000256" key="1">
    <source>
        <dbReference type="ARBA" id="ARBA00022801"/>
    </source>
</evidence>
<dbReference type="GO" id="GO:0071555">
    <property type="term" value="P:cell wall organization"/>
    <property type="evidence" value="ECO:0007669"/>
    <property type="project" value="UniProtKB-KW"/>
</dbReference>
<dbReference type="GO" id="GO:0009253">
    <property type="term" value="P:peptidoglycan catabolic process"/>
    <property type="evidence" value="ECO:0007669"/>
    <property type="project" value="InterPro"/>
</dbReference>
<dbReference type="SMART" id="SM00646">
    <property type="entry name" value="Ami_3"/>
    <property type="match status" value="1"/>
</dbReference>
<feature type="region of interest" description="Disordered" evidence="3">
    <location>
        <begin position="252"/>
        <end position="272"/>
    </location>
</feature>
<dbReference type="SUPFAM" id="SSF53187">
    <property type="entry name" value="Zn-dependent exopeptidases"/>
    <property type="match status" value="1"/>
</dbReference>
<proteinExistence type="predicted"/>
<dbReference type="InterPro" id="IPR003646">
    <property type="entry name" value="SH3-like_bac-type"/>
</dbReference>
<dbReference type="SMART" id="SM00287">
    <property type="entry name" value="SH3b"/>
    <property type="match status" value="3"/>
</dbReference>
<dbReference type="InterPro" id="IPR017293">
    <property type="entry name" value="N-acetylmuramoyl-L-ala_amidase"/>
</dbReference>
<dbReference type="PANTHER" id="PTHR30404">
    <property type="entry name" value="N-ACETYLMURAMOYL-L-ALANINE AMIDASE"/>
    <property type="match status" value="1"/>
</dbReference>
<sequence>MKQAWFFLILLFFALIYTTQPVDAASQATVQTDSLNVREEPTREAPVLHTVKAQQSFPVVEEKFGWVKIQLTNGSTGWVAGYLVSTNQSAQTDAPSNQGSIATTGTAAVVTATQLRVRSTPSTEGDILGALFAGEKITVLGEQNGWSQVNYKGHNAYVSSNFLQENGAQPAAIGTAPVTTQPVVDTVATQSYVTSSVEGARVRSAPTTNSSIMLQLNTGDRLPFLRAEGDWFAVETPQKQVGYIANWISRTDSSSESPANVPAPPANRSGGIQGKTIVIDAGHGGRDPGAIGKGSTYEKTVALRTSLMLADRLSSLGANVVLTRSNDTYLTLRERVQISEANAADAFLSLHYDGSDNSLATGVGSFYFDSRGKALAATILPSLSSHTTMTNRGIKEANYHVLRENAQPAVLVELGFMTTPTDEQKIVTASYQANAVAGIVDGLAAYFGE</sequence>
<feature type="domain" description="SH3b" evidence="5">
    <location>
        <begin position="105"/>
        <end position="167"/>
    </location>
</feature>
<dbReference type="RefSeq" id="WP_166639309.1">
    <property type="nucleotide sequence ID" value="NZ_SNYJ01000011.1"/>
</dbReference>
<dbReference type="PIRSF" id="PIRSF037846">
    <property type="entry name" value="Autolysin_YrvJ_prd"/>
    <property type="match status" value="1"/>
</dbReference>
<dbReference type="EMBL" id="SNYJ01000011">
    <property type="protein sequence ID" value="TDQ37996.1"/>
    <property type="molecule type" value="Genomic_DNA"/>
</dbReference>
<evidence type="ECO:0000256" key="3">
    <source>
        <dbReference type="SAM" id="MobiDB-lite"/>
    </source>
</evidence>
<dbReference type="Proteomes" id="UP000295632">
    <property type="component" value="Unassembled WGS sequence"/>
</dbReference>
<dbReference type="GO" id="GO:0008745">
    <property type="term" value="F:N-acetylmuramoyl-L-alanine amidase activity"/>
    <property type="evidence" value="ECO:0007669"/>
    <property type="project" value="InterPro"/>
</dbReference>
<evidence type="ECO:0000313" key="7">
    <source>
        <dbReference type="Proteomes" id="UP000295632"/>
    </source>
</evidence>
<evidence type="ECO:0000259" key="5">
    <source>
        <dbReference type="PROSITE" id="PS51781"/>
    </source>
</evidence>
<dbReference type="Gene3D" id="2.30.30.40">
    <property type="entry name" value="SH3 Domains"/>
    <property type="match status" value="3"/>
</dbReference>
<keyword evidence="4" id="KW-0732">Signal</keyword>
<dbReference type="CDD" id="cd02696">
    <property type="entry name" value="MurNAc-LAA"/>
    <property type="match status" value="1"/>
</dbReference>
<dbReference type="GO" id="GO:0030288">
    <property type="term" value="C:outer membrane-bounded periplasmic space"/>
    <property type="evidence" value="ECO:0007669"/>
    <property type="project" value="TreeGrafter"/>
</dbReference>
<dbReference type="AlphaFoldDB" id="A0A4R6TXH1"/>
<keyword evidence="7" id="KW-1185">Reference proteome</keyword>
<gene>
    <name evidence="6" type="ORF">EV213_11175</name>
</gene>
<dbReference type="InterPro" id="IPR002508">
    <property type="entry name" value="MurNAc-LAA_cat"/>
</dbReference>